<keyword evidence="1" id="KW-0812">Transmembrane</keyword>
<organism evidence="2 3">
    <name type="scientific">Colocasia esculenta</name>
    <name type="common">Wild taro</name>
    <name type="synonym">Arum esculentum</name>
    <dbReference type="NCBI Taxonomy" id="4460"/>
    <lineage>
        <taxon>Eukaryota</taxon>
        <taxon>Viridiplantae</taxon>
        <taxon>Streptophyta</taxon>
        <taxon>Embryophyta</taxon>
        <taxon>Tracheophyta</taxon>
        <taxon>Spermatophyta</taxon>
        <taxon>Magnoliopsida</taxon>
        <taxon>Liliopsida</taxon>
        <taxon>Araceae</taxon>
        <taxon>Aroideae</taxon>
        <taxon>Colocasieae</taxon>
        <taxon>Colocasia</taxon>
    </lineage>
</organism>
<reference evidence="2" key="1">
    <citation type="submission" date="2017-07" db="EMBL/GenBank/DDBJ databases">
        <title>Taro Niue Genome Assembly and Annotation.</title>
        <authorList>
            <person name="Atibalentja N."/>
            <person name="Keating K."/>
            <person name="Fields C.J."/>
        </authorList>
    </citation>
    <scope>NUCLEOTIDE SEQUENCE</scope>
    <source>
        <strain evidence="2">Niue_2</strain>
        <tissue evidence="2">Leaf</tissue>
    </source>
</reference>
<keyword evidence="1" id="KW-1133">Transmembrane helix</keyword>
<evidence type="ECO:0000256" key="1">
    <source>
        <dbReference type="SAM" id="Phobius"/>
    </source>
</evidence>
<protein>
    <submittedName>
        <fullName evidence="2">Uncharacterized protein</fullName>
    </submittedName>
</protein>
<proteinExistence type="predicted"/>
<dbReference type="Proteomes" id="UP000652761">
    <property type="component" value="Unassembled WGS sequence"/>
</dbReference>
<evidence type="ECO:0000313" key="3">
    <source>
        <dbReference type="Proteomes" id="UP000652761"/>
    </source>
</evidence>
<gene>
    <name evidence="2" type="ORF">Taro_008030</name>
</gene>
<name>A0A843TZY4_COLES</name>
<keyword evidence="1" id="KW-0472">Membrane</keyword>
<evidence type="ECO:0000313" key="2">
    <source>
        <dbReference type="EMBL" id="MQL75656.1"/>
    </source>
</evidence>
<dbReference type="EMBL" id="NMUH01000260">
    <property type="protein sequence ID" value="MQL75656.1"/>
    <property type="molecule type" value="Genomic_DNA"/>
</dbReference>
<comment type="caution">
    <text evidence="2">The sequence shown here is derived from an EMBL/GenBank/DDBJ whole genome shotgun (WGS) entry which is preliminary data.</text>
</comment>
<feature type="transmembrane region" description="Helical" evidence="1">
    <location>
        <begin position="67"/>
        <end position="89"/>
    </location>
</feature>
<sequence>MSIRADRVKSLKNSGKNLRETSSPRILLLLASPPSPGTSWHEQWPAMRVDFLNRFIHCRCGFIESPYATSVLLGSVIYFAILFLDWVFIIHDLIDAKSVVYEHPFLLNFFF</sequence>
<accession>A0A843TZY4</accession>
<dbReference type="AlphaFoldDB" id="A0A843TZY4"/>
<keyword evidence="3" id="KW-1185">Reference proteome</keyword>